<dbReference type="Pfam" id="PF09785">
    <property type="entry name" value="Prp31_C"/>
    <property type="match status" value="1"/>
</dbReference>
<feature type="compositionally biased region" description="Low complexity" evidence="9">
    <location>
        <begin position="1"/>
        <end position="14"/>
    </location>
</feature>
<dbReference type="SMART" id="SM00931">
    <property type="entry name" value="NOSIC"/>
    <property type="match status" value="1"/>
</dbReference>
<dbReference type="GO" id="GO:0046540">
    <property type="term" value="C:U4/U6 x U5 tri-snRNP complex"/>
    <property type="evidence" value="ECO:0007669"/>
    <property type="project" value="InterPro"/>
</dbReference>
<dbReference type="InterPro" id="IPR012976">
    <property type="entry name" value="NOSIC"/>
</dbReference>
<dbReference type="FunFam" id="1.10.246.90:FF:000002">
    <property type="entry name" value="U4/U6 small nuclear ribonucleoprotein Prp31"/>
    <property type="match status" value="1"/>
</dbReference>
<comment type="similarity">
    <text evidence="2">Belongs to the PRP31 family.</text>
</comment>
<dbReference type="GO" id="GO:0003723">
    <property type="term" value="F:RNA binding"/>
    <property type="evidence" value="ECO:0007669"/>
    <property type="project" value="UniProtKB-KW"/>
</dbReference>
<dbReference type="FunFam" id="1.10.287.4070:FF:000003">
    <property type="entry name" value="U4/U6 small nuclear ribonucleoprotein PRP31"/>
    <property type="match status" value="1"/>
</dbReference>
<evidence type="ECO:0000256" key="5">
    <source>
        <dbReference type="ARBA" id="ARBA00022884"/>
    </source>
</evidence>
<feature type="region of interest" description="Disordered" evidence="9">
    <location>
        <begin position="1"/>
        <end position="30"/>
    </location>
</feature>
<evidence type="ECO:0000256" key="3">
    <source>
        <dbReference type="ARBA" id="ARBA00022664"/>
    </source>
</evidence>
<gene>
    <name evidence="11" type="ORF">BDN70DRAFT_873172</name>
</gene>
<evidence type="ECO:0000256" key="8">
    <source>
        <dbReference type="ARBA" id="ARBA00023274"/>
    </source>
</evidence>
<keyword evidence="4" id="KW-0747">Spliceosome</keyword>
<dbReference type="Gene3D" id="1.10.246.90">
    <property type="entry name" value="Nop domain"/>
    <property type="match status" value="1"/>
</dbReference>
<comment type="subcellular location">
    <subcellularLocation>
        <location evidence="1">Nucleus</location>
    </subcellularLocation>
</comment>
<dbReference type="PROSITE" id="PS51358">
    <property type="entry name" value="NOP"/>
    <property type="match status" value="1"/>
</dbReference>
<evidence type="ECO:0000256" key="6">
    <source>
        <dbReference type="ARBA" id="ARBA00023187"/>
    </source>
</evidence>
<keyword evidence="5" id="KW-0694">RNA-binding</keyword>
<sequence>MSGLADELLADLEGLSGGEEEEEDVQLPEASTFAPVNGLKRKALGADLDLEQDEDDEDMEEGEGKTAKGADGKEIEIGGLVLEGGVKPADELDAEDVQRMELGGIEDVSKIAKLEGSKRMSEVLKDIEKYQANPTPNAQMALPAHLNPEYNVIVQANNLSVDVDNEILVVHKFIRDHYYPRFPELEQLVTDPTMYIRSVRALANTEELAKVNLQGVLPPAVIMSVVVTSTTTSGKPLSNAEWTAVQRACDLADRLEEARKRIFMYVSSRMNVLAPNLSAIVGTTTAAKLLGVAGGLSGLAKMPSCNVHLLGAQKKITAGFSTATQKRHTGFIFQSELVTTTPPEYQLKIQRTIGAKCVLAARMDLERSKRDGTFGESLRDKIEKRIDKLAAPPPSKVIKALPIPGDGPKKRRGGKRARKAKEAYAQTELRKLQNRMAFGEAEEEVGAFDQTKGLGMIGAGTGKVRAGLGEAKSRAKMSKANKLRTAVLTRSAQQSQSSLSSGTTTSLSVTPSQGFELTNRNTRLQQVKEANQKWFSGGTFSFVGQKGA</sequence>
<evidence type="ECO:0000256" key="1">
    <source>
        <dbReference type="ARBA" id="ARBA00004123"/>
    </source>
</evidence>
<evidence type="ECO:0000256" key="9">
    <source>
        <dbReference type="SAM" id="MobiDB-lite"/>
    </source>
</evidence>
<dbReference type="SUPFAM" id="SSF89124">
    <property type="entry name" value="Nop domain"/>
    <property type="match status" value="1"/>
</dbReference>
<name>A0A9P6D5V1_9AGAR</name>
<dbReference type="PANTHER" id="PTHR13904:SF0">
    <property type="entry name" value="U4_U6 SMALL NUCLEAR RIBONUCLEOPROTEIN PRP31"/>
    <property type="match status" value="1"/>
</dbReference>
<feature type="compositionally biased region" description="Basic residues" evidence="9">
    <location>
        <begin position="409"/>
        <end position="419"/>
    </location>
</feature>
<evidence type="ECO:0000256" key="4">
    <source>
        <dbReference type="ARBA" id="ARBA00022728"/>
    </source>
</evidence>
<evidence type="ECO:0000313" key="12">
    <source>
        <dbReference type="Proteomes" id="UP000807469"/>
    </source>
</evidence>
<feature type="domain" description="Nop" evidence="10">
    <location>
        <begin position="273"/>
        <end position="391"/>
    </location>
</feature>
<dbReference type="InterPro" id="IPR019175">
    <property type="entry name" value="Prp31_C"/>
</dbReference>
<dbReference type="InterPro" id="IPR042239">
    <property type="entry name" value="Nop_C"/>
</dbReference>
<dbReference type="Gene3D" id="1.10.287.4070">
    <property type="match status" value="1"/>
</dbReference>
<dbReference type="InterPro" id="IPR027105">
    <property type="entry name" value="Prp31"/>
</dbReference>
<keyword evidence="7" id="KW-0539">Nucleus</keyword>
<dbReference type="PANTHER" id="PTHR13904">
    <property type="entry name" value="PRE-MRNA SPLICING FACTOR PRP31"/>
    <property type="match status" value="1"/>
</dbReference>
<feature type="region of interest" description="Disordered" evidence="9">
    <location>
        <begin position="395"/>
        <end position="421"/>
    </location>
</feature>
<organism evidence="11 12">
    <name type="scientific">Pholiota conissans</name>
    <dbReference type="NCBI Taxonomy" id="109636"/>
    <lineage>
        <taxon>Eukaryota</taxon>
        <taxon>Fungi</taxon>
        <taxon>Dikarya</taxon>
        <taxon>Basidiomycota</taxon>
        <taxon>Agaricomycotina</taxon>
        <taxon>Agaricomycetes</taxon>
        <taxon>Agaricomycetidae</taxon>
        <taxon>Agaricales</taxon>
        <taxon>Agaricineae</taxon>
        <taxon>Strophariaceae</taxon>
        <taxon>Pholiota</taxon>
    </lineage>
</organism>
<comment type="caution">
    <text evidence="11">The sequence shown here is derived from an EMBL/GenBank/DDBJ whole genome shotgun (WGS) entry which is preliminary data.</text>
</comment>
<feature type="compositionally biased region" description="Low complexity" evidence="9">
    <location>
        <begin position="489"/>
        <end position="512"/>
    </location>
</feature>
<protein>
    <submittedName>
        <fullName evidence="11">Nop domain-containing protein</fullName>
    </submittedName>
</protein>
<dbReference type="AlphaFoldDB" id="A0A9P6D5V1"/>
<keyword evidence="12" id="KW-1185">Reference proteome</keyword>
<dbReference type="OrthoDB" id="4771285at2759"/>
<accession>A0A9P6D5V1</accession>
<dbReference type="EMBL" id="MU155148">
    <property type="protein sequence ID" value="KAF9484013.1"/>
    <property type="molecule type" value="Genomic_DNA"/>
</dbReference>
<evidence type="ECO:0000259" key="10">
    <source>
        <dbReference type="PROSITE" id="PS51358"/>
    </source>
</evidence>
<feature type="region of interest" description="Disordered" evidence="9">
    <location>
        <begin position="44"/>
        <end position="70"/>
    </location>
</feature>
<proteinExistence type="inferred from homology"/>
<feature type="region of interest" description="Disordered" evidence="9">
    <location>
        <begin position="489"/>
        <end position="519"/>
    </location>
</feature>
<dbReference type="GO" id="GO:0000244">
    <property type="term" value="P:spliceosomal tri-snRNP complex assembly"/>
    <property type="evidence" value="ECO:0007669"/>
    <property type="project" value="InterPro"/>
</dbReference>
<dbReference type="Proteomes" id="UP000807469">
    <property type="component" value="Unassembled WGS sequence"/>
</dbReference>
<evidence type="ECO:0000256" key="7">
    <source>
        <dbReference type="ARBA" id="ARBA00023242"/>
    </source>
</evidence>
<keyword evidence="8" id="KW-0687">Ribonucleoprotein</keyword>
<keyword evidence="3" id="KW-0507">mRNA processing</keyword>
<keyword evidence="6" id="KW-0508">mRNA splicing</keyword>
<dbReference type="InterPro" id="IPR002687">
    <property type="entry name" value="Nop_dom"/>
</dbReference>
<dbReference type="Pfam" id="PF01798">
    <property type="entry name" value="Nop"/>
    <property type="match status" value="1"/>
</dbReference>
<evidence type="ECO:0000313" key="11">
    <source>
        <dbReference type="EMBL" id="KAF9484013.1"/>
    </source>
</evidence>
<evidence type="ECO:0000256" key="2">
    <source>
        <dbReference type="ARBA" id="ARBA00005572"/>
    </source>
</evidence>
<feature type="compositionally biased region" description="Acidic residues" evidence="9">
    <location>
        <begin position="48"/>
        <end position="61"/>
    </location>
</feature>
<dbReference type="InterPro" id="IPR036070">
    <property type="entry name" value="Nop_dom_sf"/>
</dbReference>
<reference evidence="11" key="1">
    <citation type="submission" date="2020-11" db="EMBL/GenBank/DDBJ databases">
        <authorList>
            <consortium name="DOE Joint Genome Institute"/>
            <person name="Ahrendt S."/>
            <person name="Riley R."/>
            <person name="Andreopoulos W."/>
            <person name="Labutti K."/>
            <person name="Pangilinan J."/>
            <person name="Ruiz-Duenas F.J."/>
            <person name="Barrasa J.M."/>
            <person name="Sanchez-Garcia M."/>
            <person name="Camarero S."/>
            <person name="Miyauchi S."/>
            <person name="Serrano A."/>
            <person name="Linde D."/>
            <person name="Babiker R."/>
            <person name="Drula E."/>
            <person name="Ayuso-Fernandez I."/>
            <person name="Pacheco R."/>
            <person name="Padilla G."/>
            <person name="Ferreira P."/>
            <person name="Barriuso J."/>
            <person name="Kellner H."/>
            <person name="Castanera R."/>
            <person name="Alfaro M."/>
            <person name="Ramirez L."/>
            <person name="Pisabarro A.G."/>
            <person name="Kuo A."/>
            <person name="Tritt A."/>
            <person name="Lipzen A."/>
            <person name="He G."/>
            <person name="Yan M."/>
            <person name="Ng V."/>
            <person name="Cullen D."/>
            <person name="Martin F."/>
            <person name="Rosso M.-N."/>
            <person name="Henrissat B."/>
            <person name="Hibbett D."/>
            <person name="Martinez A.T."/>
            <person name="Grigoriev I.V."/>
        </authorList>
    </citation>
    <scope>NUCLEOTIDE SEQUENCE</scope>
    <source>
        <strain evidence="11">CIRM-BRFM 674</strain>
    </source>
</reference>
<dbReference type="GO" id="GO:0005687">
    <property type="term" value="C:U4 snRNP"/>
    <property type="evidence" value="ECO:0007669"/>
    <property type="project" value="TreeGrafter"/>
</dbReference>
<dbReference type="GO" id="GO:0071011">
    <property type="term" value="C:precatalytic spliceosome"/>
    <property type="evidence" value="ECO:0007669"/>
    <property type="project" value="TreeGrafter"/>
</dbReference>